<evidence type="ECO:0000256" key="5">
    <source>
        <dbReference type="ARBA" id="ARBA00022967"/>
    </source>
</evidence>
<keyword evidence="6 11" id="KW-1133">Transmembrane helix</keyword>
<keyword evidence="7" id="KW-0520">NAD</keyword>
<dbReference type="AlphaFoldDB" id="A0A343BTA0"/>
<evidence type="ECO:0000256" key="4">
    <source>
        <dbReference type="ARBA" id="ARBA00022692"/>
    </source>
</evidence>
<dbReference type="Gene3D" id="1.10.287.3510">
    <property type="match status" value="1"/>
</dbReference>
<organism evidence="12">
    <name type="scientific">Phatnoma laciniatum</name>
    <dbReference type="NCBI Taxonomy" id="1964415"/>
    <lineage>
        <taxon>Eukaryota</taxon>
        <taxon>Metazoa</taxon>
        <taxon>Ecdysozoa</taxon>
        <taxon>Arthropoda</taxon>
        <taxon>Hexapoda</taxon>
        <taxon>Insecta</taxon>
        <taxon>Pterygota</taxon>
        <taxon>Neoptera</taxon>
        <taxon>Paraneoptera</taxon>
        <taxon>Hemiptera</taxon>
        <taxon>Heteroptera</taxon>
        <taxon>Panheteroptera</taxon>
        <taxon>Cimicomorpha</taxon>
        <taxon>Tingidae</taxon>
        <taxon>Phatnoma</taxon>
    </lineage>
</organism>
<comment type="catalytic activity">
    <reaction evidence="10">
        <text>a ubiquinone + NADH + 5 H(+)(in) = a ubiquinol + NAD(+) + 4 H(+)(out)</text>
        <dbReference type="Rhea" id="RHEA:29091"/>
        <dbReference type="Rhea" id="RHEA-COMP:9565"/>
        <dbReference type="Rhea" id="RHEA-COMP:9566"/>
        <dbReference type="ChEBI" id="CHEBI:15378"/>
        <dbReference type="ChEBI" id="CHEBI:16389"/>
        <dbReference type="ChEBI" id="CHEBI:17976"/>
        <dbReference type="ChEBI" id="CHEBI:57540"/>
        <dbReference type="ChEBI" id="CHEBI:57945"/>
        <dbReference type="EC" id="7.1.1.2"/>
    </reaction>
</comment>
<evidence type="ECO:0000313" key="12">
    <source>
        <dbReference type="EMBL" id="ARB50165.1"/>
    </source>
</evidence>
<gene>
    <name evidence="12" type="primary">ND4L</name>
</gene>
<evidence type="ECO:0000256" key="2">
    <source>
        <dbReference type="ARBA" id="ARBA00010519"/>
    </source>
</evidence>
<protein>
    <recommendedName>
        <fullName evidence="3">NADH-ubiquinone oxidoreductase chain 4L</fullName>
    </recommendedName>
    <alternativeName>
        <fullName evidence="9">NADH dehydrogenase subunit 4L</fullName>
    </alternativeName>
</protein>
<dbReference type="RefSeq" id="YP_009467160.1">
    <property type="nucleotide sequence ID" value="NC_037148.1"/>
</dbReference>
<sequence length="96" mass="11168">MKTMIYMVFYSLFCGFLMFSFSHDHLLLTLMSLEFLVVTMFLLMTCYLMYWGLELYFLIIFLSFSVCEGSVGLSLLVCVIRGHGNDMISSLSLIQW</sequence>
<dbReference type="InterPro" id="IPR039428">
    <property type="entry name" value="NUOK/Mnh_C1-like"/>
</dbReference>
<feature type="transmembrane region" description="Helical" evidence="11">
    <location>
        <begin position="30"/>
        <end position="50"/>
    </location>
</feature>
<keyword evidence="8 11" id="KW-0472">Membrane</keyword>
<evidence type="ECO:0000256" key="3">
    <source>
        <dbReference type="ARBA" id="ARBA00016612"/>
    </source>
</evidence>
<comment type="subcellular location">
    <subcellularLocation>
        <location evidence="1">Membrane</location>
        <topology evidence="1">Multi-pass membrane protein</topology>
    </subcellularLocation>
</comment>
<dbReference type="Pfam" id="PF00420">
    <property type="entry name" value="Oxidored_q2"/>
    <property type="match status" value="1"/>
</dbReference>
<proteinExistence type="inferred from homology"/>
<dbReference type="GO" id="GO:0008137">
    <property type="term" value="F:NADH dehydrogenase (ubiquinone) activity"/>
    <property type="evidence" value="ECO:0007669"/>
    <property type="project" value="UniProtKB-EC"/>
</dbReference>
<dbReference type="EMBL" id="KU896786">
    <property type="protein sequence ID" value="ARB50165.1"/>
    <property type="molecule type" value="Genomic_DNA"/>
</dbReference>
<evidence type="ECO:0000256" key="11">
    <source>
        <dbReference type="SAM" id="Phobius"/>
    </source>
</evidence>
<feature type="transmembrane region" description="Helical" evidence="11">
    <location>
        <begin position="6"/>
        <end position="23"/>
    </location>
</feature>
<evidence type="ECO:0000256" key="7">
    <source>
        <dbReference type="ARBA" id="ARBA00023027"/>
    </source>
</evidence>
<keyword evidence="5" id="KW-1278">Translocase</keyword>
<feature type="transmembrane region" description="Helical" evidence="11">
    <location>
        <begin position="56"/>
        <end position="80"/>
    </location>
</feature>
<evidence type="ECO:0000256" key="6">
    <source>
        <dbReference type="ARBA" id="ARBA00022989"/>
    </source>
</evidence>
<dbReference type="GO" id="GO:0016020">
    <property type="term" value="C:membrane"/>
    <property type="evidence" value="ECO:0007669"/>
    <property type="project" value="UniProtKB-SubCell"/>
</dbReference>
<reference evidence="12" key="1">
    <citation type="submission" date="2016-03" db="EMBL/GenBank/DDBJ databases">
        <authorList>
            <person name="Sun W.-S."/>
            <person name="Lee J.-W."/>
        </authorList>
    </citation>
    <scope>NUCLEOTIDE SEQUENCE</scope>
</reference>
<reference evidence="12" key="2">
    <citation type="journal article" date="2018" name="Mol. Phylogenet. Evol.">
        <title>Compositional heterogeneity in true bug mitochondrial phylogenomics.</title>
        <authorList>
            <person name="Liu Y."/>
            <person name="Song F."/>
            <person name="Jiang P."/>
            <person name="Wilson J.J."/>
            <person name="Cai W."/>
            <person name="Li H."/>
        </authorList>
    </citation>
    <scope>NUCLEOTIDE SEQUENCE</scope>
</reference>
<dbReference type="GeneID" id="36272568"/>
<evidence type="ECO:0000256" key="10">
    <source>
        <dbReference type="ARBA" id="ARBA00049551"/>
    </source>
</evidence>
<name>A0A343BTA0_9HEMI</name>
<keyword evidence="4 11" id="KW-0812">Transmembrane</keyword>
<keyword evidence="12" id="KW-0496">Mitochondrion</keyword>
<accession>A0A343BTA0</accession>
<geneLocation type="mitochondrion" evidence="12"/>
<dbReference type="CTD" id="4539"/>
<evidence type="ECO:0000256" key="8">
    <source>
        <dbReference type="ARBA" id="ARBA00023136"/>
    </source>
</evidence>
<evidence type="ECO:0000256" key="9">
    <source>
        <dbReference type="ARBA" id="ARBA00031586"/>
    </source>
</evidence>
<evidence type="ECO:0000256" key="1">
    <source>
        <dbReference type="ARBA" id="ARBA00004141"/>
    </source>
</evidence>
<comment type="similarity">
    <text evidence="2">Belongs to the complex I subunit 4L family.</text>
</comment>